<dbReference type="PANTHER" id="PTHR42929">
    <property type="entry name" value="INNER MEMBRANE ABC TRANSPORTER PERMEASE PROTEIN YDCU-RELATED-RELATED"/>
    <property type="match status" value="1"/>
</dbReference>
<feature type="transmembrane region" description="Helical" evidence="8">
    <location>
        <begin position="61"/>
        <end position="84"/>
    </location>
</feature>
<dbReference type="AlphaFoldDB" id="A0A2K9PPW7"/>
<evidence type="ECO:0000256" key="3">
    <source>
        <dbReference type="ARBA" id="ARBA00022448"/>
    </source>
</evidence>
<dbReference type="InterPro" id="IPR000515">
    <property type="entry name" value="MetI-like"/>
</dbReference>
<comment type="subcellular location">
    <subcellularLocation>
        <location evidence="1 8">Cell membrane</location>
        <topology evidence="1 8">Multi-pass membrane protein</topology>
    </subcellularLocation>
</comment>
<dbReference type="Proteomes" id="UP000235826">
    <property type="component" value="Chromosome"/>
</dbReference>
<dbReference type="SUPFAM" id="SSF161098">
    <property type="entry name" value="MetI-like"/>
    <property type="match status" value="1"/>
</dbReference>
<comment type="similarity">
    <text evidence="2">Belongs to the binding-protein-dependent transport system permease family. CysTW subfamily.</text>
</comment>
<name>A0A2K9PPW7_9FLAO</name>
<dbReference type="OrthoDB" id="9807047at2"/>
<dbReference type="RefSeq" id="WP_102755744.1">
    <property type="nucleotide sequence ID" value="NZ_CP025791.1"/>
</dbReference>
<keyword evidence="4" id="KW-1003">Cell membrane</keyword>
<organism evidence="10 11">
    <name type="scientific">Flavivirga eckloniae</name>
    <dbReference type="NCBI Taxonomy" id="1803846"/>
    <lineage>
        <taxon>Bacteria</taxon>
        <taxon>Pseudomonadati</taxon>
        <taxon>Bacteroidota</taxon>
        <taxon>Flavobacteriia</taxon>
        <taxon>Flavobacteriales</taxon>
        <taxon>Flavobacteriaceae</taxon>
        <taxon>Flavivirga</taxon>
    </lineage>
</organism>
<reference evidence="10 11" key="1">
    <citation type="submission" date="2018-01" db="EMBL/GenBank/DDBJ databases">
        <title>Complete genome sequence of Flavivirga eckloniae ECD14 isolated from seaweed Ecklonia cava.</title>
        <authorList>
            <person name="Lee J.H."/>
            <person name="Baik K.S."/>
            <person name="Seong C.N."/>
        </authorList>
    </citation>
    <scope>NUCLEOTIDE SEQUENCE [LARGE SCALE GENOMIC DNA]</scope>
    <source>
        <strain evidence="10 11">ECD14</strain>
    </source>
</reference>
<feature type="transmembrane region" description="Helical" evidence="8">
    <location>
        <begin position="243"/>
        <end position="268"/>
    </location>
</feature>
<feature type="domain" description="ABC transmembrane type-1" evidence="9">
    <location>
        <begin position="58"/>
        <end position="264"/>
    </location>
</feature>
<feature type="transmembrane region" description="Helical" evidence="8">
    <location>
        <begin position="12"/>
        <end position="32"/>
    </location>
</feature>
<sequence>MHFNRIISNYILYTLLVFCVIPFVLLLYFSFIDIVRDKITFSLNSFTELFSPIRLTELRTITFRAILVSLFSTIFSFIISYFLFRGASKRFQTIFLVLITIPLLINESVRVFSWQLMLSENGLFNSILSSILETEISIFNGSNFSNVIFVMLISIIPFGIFINTASLNITPKVYWKVSKDIGLKPLPTFLKVALPISKISITITFIISFFLAFSLSSEVNFLGGDSKISIRNLVLSFMSSGHFSAIFLLGSILTFLILFFSIVVKLYLKNKKKKS</sequence>
<evidence type="ECO:0000256" key="7">
    <source>
        <dbReference type="ARBA" id="ARBA00023136"/>
    </source>
</evidence>
<evidence type="ECO:0000313" key="10">
    <source>
        <dbReference type="EMBL" id="AUP79089.1"/>
    </source>
</evidence>
<dbReference type="GO" id="GO:0005886">
    <property type="term" value="C:plasma membrane"/>
    <property type="evidence" value="ECO:0007669"/>
    <property type="project" value="UniProtKB-SubCell"/>
</dbReference>
<feature type="transmembrane region" description="Helical" evidence="8">
    <location>
        <begin position="147"/>
        <end position="169"/>
    </location>
</feature>
<dbReference type="EMBL" id="CP025791">
    <property type="protein sequence ID" value="AUP79089.1"/>
    <property type="molecule type" value="Genomic_DNA"/>
</dbReference>
<accession>A0A2K9PPW7</accession>
<keyword evidence="3 8" id="KW-0813">Transport</keyword>
<gene>
    <name evidence="10" type="ORF">C1H87_10405</name>
</gene>
<evidence type="ECO:0000313" key="11">
    <source>
        <dbReference type="Proteomes" id="UP000235826"/>
    </source>
</evidence>
<evidence type="ECO:0000256" key="1">
    <source>
        <dbReference type="ARBA" id="ARBA00004651"/>
    </source>
</evidence>
<dbReference type="Gene3D" id="1.10.3720.10">
    <property type="entry name" value="MetI-like"/>
    <property type="match status" value="1"/>
</dbReference>
<keyword evidence="11" id="KW-1185">Reference proteome</keyword>
<dbReference type="KEGG" id="fek:C1H87_10405"/>
<evidence type="ECO:0000259" key="9">
    <source>
        <dbReference type="PROSITE" id="PS50928"/>
    </source>
</evidence>
<dbReference type="PANTHER" id="PTHR42929:SF1">
    <property type="entry name" value="INNER MEMBRANE ABC TRANSPORTER PERMEASE PROTEIN YDCU-RELATED"/>
    <property type="match status" value="1"/>
</dbReference>
<feature type="transmembrane region" description="Helical" evidence="8">
    <location>
        <begin position="189"/>
        <end position="213"/>
    </location>
</feature>
<proteinExistence type="inferred from homology"/>
<evidence type="ECO:0000256" key="4">
    <source>
        <dbReference type="ARBA" id="ARBA00022475"/>
    </source>
</evidence>
<dbReference type="GO" id="GO:0055085">
    <property type="term" value="P:transmembrane transport"/>
    <property type="evidence" value="ECO:0007669"/>
    <property type="project" value="InterPro"/>
</dbReference>
<evidence type="ECO:0000256" key="2">
    <source>
        <dbReference type="ARBA" id="ARBA00007069"/>
    </source>
</evidence>
<protein>
    <recommendedName>
        <fullName evidence="9">ABC transmembrane type-1 domain-containing protein</fullName>
    </recommendedName>
</protein>
<evidence type="ECO:0000256" key="5">
    <source>
        <dbReference type="ARBA" id="ARBA00022692"/>
    </source>
</evidence>
<keyword evidence="6 8" id="KW-1133">Transmembrane helix</keyword>
<dbReference type="PROSITE" id="PS50928">
    <property type="entry name" value="ABC_TM1"/>
    <property type="match status" value="1"/>
</dbReference>
<evidence type="ECO:0000256" key="6">
    <source>
        <dbReference type="ARBA" id="ARBA00022989"/>
    </source>
</evidence>
<keyword evidence="7 8" id="KW-0472">Membrane</keyword>
<keyword evidence="5 8" id="KW-0812">Transmembrane</keyword>
<evidence type="ECO:0000256" key="8">
    <source>
        <dbReference type="RuleBase" id="RU363032"/>
    </source>
</evidence>
<feature type="transmembrane region" description="Helical" evidence="8">
    <location>
        <begin position="91"/>
        <end position="109"/>
    </location>
</feature>
<dbReference type="Pfam" id="PF00528">
    <property type="entry name" value="BPD_transp_1"/>
    <property type="match status" value="1"/>
</dbReference>
<dbReference type="InterPro" id="IPR035906">
    <property type="entry name" value="MetI-like_sf"/>
</dbReference>